<dbReference type="Pfam" id="PF13972">
    <property type="entry name" value="TetR"/>
    <property type="match status" value="1"/>
</dbReference>
<name>A0A7R7EIV4_9FIRM</name>
<dbReference type="KEGG" id="ahb:bsdtb5_05470"/>
<gene>
    <name evidence="4" type="ORF">bsdtb5_05470</name>
</gene>
<keyword evidence="5" id="KW-1185">Reference proteome</keyword>
<evidence type="ECO:0000313" key="5">
    <source>
        <dbReference type="Proteomes" id="UP000595897"/>
    </source>
</evidence>
<evidence type="ECO:0000256" key="1">
    <source>
        <dbReference type="ARBA" id="ARBA00023125"/>
    </source>
</evidence>
<dbReference type="InterPro" id="IPR025722">
    <property type="entry name" value="TetR"/>
</dbReference>
<dbReference type="AlphaFoldDB" id="A0A7R7EIV4"/>
<sequence>MSENTKNRILEKSIELFNQHGFENVSMRDISESLKISPGNLTYHFKKKTDILDEILNCLKHDHEQMQYKPEITLAEFNSILLLTTQHQKHYAFYYRNFMELKHKYPEIAQLQKDYKEEFLVLIRGIFTHFEKNEWMKPEVSESMYDNLSYAVLSIAIFWIQFGIDRDMRSVIWSILLPNLTEKGINDYQKIDMCLDY</sequence>
<dbReference type="SUPFAM" id="SSF46689">
    <property type="entry name" value="Homeodomain-like"/>
    <property type="match status" value="1"/>
</dbReference>
<feature type="DNA-binding region" description="H-T-H motif" evidence="2">
    <location>
        <begin position="26"/>
        <end position="45"/>
    </location>
</feature>
<dbReference type="InterPro" id="IPR050624">
    <property type="entry name" value="HTH-type_Tx_Regulator"/>
</dbReference>
<dbReference type="InterPro" id="IPR001647">
    <property type="entry name" value="HTH_TetR"/>
</dbReference>
<feature type="domain" description="HTH tetR-type" evidence="3">
    <location>
        <begin position="3"/>
        <end position="63"/>
    </location>
</feature>
<evidence type="ECO:0000313" key="4">
    <source>
        <dbReference type="EMBL" id="BCN29252.1"/>
    </source>
</evidence>
<dbReference type="PRINTS" id="PR00455">
    <property type="entry name" value="HTHTETR"/>
</dbReference>
<dbReference type="Proteomes" id="UP000595897">
    <property type="component" value="Chromosome"/>
</dbReference>
<proteinExistence type="predicted"/>
<dbReference type="PANTHER" id="PTHR43479:SF11">
    <property type="entry name" value="ACREF_ENVCD OPERON REPRESSOR-RELATED"/>
    <property type="match status" value="1"/>
</dbReference>
<accession>A0A7R7EIV4</accession>
<evidence type="ECO:0000259" key="3">
    <source>
        <dbReference type="PROSITE" id="PS50977"/>
    </source>
</evidence>
<dbReference type="PANTHER" id="PTHR43479">
    <property type="entry name" value="ACREF/ENVCD OPERON REPRESSOR-RELATED"/>
    <property type="match status" value="1"/>
</dbReference>
<reference evidence="4 5" key="1">
    <citation type="submission" date="2020-11" db="EMBL/GenBank/DDBJ databases">
        <title>Draft genome sequencing of a Lachnospiraceae strain isolated from anoxic soil subjected to BSD treatment.</title>
        <authorList>
            <person name="Uek A."/>
            <person name="Tonouchi A."/>
        </authorList>
    </citation>
    <scope>NUCLEOTIDE SEQUENCE [LARGE SCALE GENOMIC DNA]</scope>
    <source>
        <strain evidence="4 5">TB5</strain>
    </source>
</reference>
<evidence type="ECO:0000256" key="2">
    <source>
        <dbReference type="PROSITE-ProRule" id="PRU00335"/>
    </source>
</evidence>
<dbReference type="Pfam" id="PF00440">
    <property type="entry name" value="TetR_N"/>
    <property type="match status" value="1"/>
</dbReference>
<organism evidence="4 5">
    <name type="scientific">Anaeromicropila herbilytica</name>
    <dbReference type="NCBI Taxonomy" id="2785025"/>
    <lineage>
        <taxon>Bacteria</taxon>
        <taxon>Bacillati</taxon>
        <taxon>Bacillota</taxon>
        <taxon>Clostridia</taxon>
        <taxon>Lachnospirales</taxon>
        <taxon>Lachnospiraceae</taxon>
        <taxon>Anaeromicropila</taxon>
    </lineage>
</organism>
<dbReference type="GO" id="GO:0003677">
    <property type="term" value="F:DNA binding"/>
    <property type="evidence" value="ECO:0007669"/>
    <property type="project" value="UniProtKB-UniRule"/>
</dbReference>
<dbReference type="PROSITE" id="PS01081">
    <property type="entry name" value="HTH_TETR_1"/>
    <property type="match status" value="1"/>
</dbReference>
<dbReference type="Gene3D" id="1.10.357.10">
    <property type="entry name" value="Tetracycline Repressor, domain 2"/>
    <property type="match status" value="1"/>
</dbReference>
<dbReference type="PROSITE" id="PS50977">
    <property type="entry name" value="HTH_TETR_2"/>
    <property type="match status" value="1"/>
</dbReference>
<dbReference type="InterPro" id="IPR009057">
    <property type="entry name" value="Homeodomain-like_sf"/>
</dbReference>
<dbReference type="EMBL" id="AP024169">
    <property type="protein sequence ID" value="BCN29252.1"/>
    <property type="molecule type" value="Genomic_DNA"/>
</dbReference>
<protein>
    <submittedName>
        <fullName evidence="4">TetR family transcriptional regulator</fullName>
    </submittedName>
</protein>
<dbReference type="RefSeq" id="WP_271714537.1">
    <property type="nucleotide sequence ID" value="NZ_AP024169.1"/>
</dbReference>
<keyword evidence="1 2" id="KW-0238">DNA-binding</keyword>
<dbReference type="InterPro" id="IPR023772">
    <property type="entry name" value="DNA-bd_HTH_TetR-type_CS"/>
</dbReference>